<dbReference type="AlphaFoldDB" id="A0A4C1ZDR6"/>
<gene>
    <name evidence="2" type="ORF">EVAR_64630_1</name>
</gene>
<sequence length="109" mass="11993">MEARIARGPRKQNRRAVQSTPTRRAPAAAGPRGGPGLCNHDKAMLQPIWLQYENKLARPARYHTPTAYRRKVTASAVTLCESFGGPLPPISLFLTPSGILFLFKKSATH</sequence>
<evidence type="ECO:0000313" key="2">
    <source>
        <dbReference type="EMBL" id="GBP84735.1"/>
    </source>
</evidence>
<dbReference type="Proteomes" id="UP000299102">
    <property type="component" value="Unassembled WGS sequence"/>
</dbReference>
<keyword evidence="3" id="KW-1185">Reference proteome</keyword>
<evidence type="ECO:0000313" key="3">
    <source>
        <dbReference type="Proteomes" id="UP000299102"/>
    </source>
</evidence>
<proteinExistence type="predicted"/>
<comment type="caution">
    <text evidence="2">The sequence shown here is derived from an EMBL/GenBank/DDBJ whole genome shotgun (WGS) entry which is preliminary data.</text>
</comment>
<organism evidence="2 3">
    <name type="scientific">Eumeta variegata</name>
    <name type="common">Bagworm moth</name>
    <name type="synonym">Eumeta japonica</name>
    <dbReference type="NCBI Taxonomy" id="151549"/>
    <lineage>
        <taxon>Eukaryota</taxon>
        <taxon>Metazoa</taxon>
        <taxon>Ecdysozoa</taxon>
        <taxon>Arthropoda</taxon>
        <taxon>Hexapoda</taxon>
        <taxon>Insecta</taxon>
        <taxon>Pterygota</taxon>
        <taxon>Neoptera</taxon>
        <taxon>Endopterygota</taxon>
        <taxon>Lepidoptera</taxon>
        <taxon>Glossata</taxon>
        <taxon>Ditrysia</taxon>
        <taxon>Tineoidea</taxon>
        <taxon>Psychidae</taxon>
        <taxon>Oiketicinae</taxon>
        <taxon>Eumeta</taxon>
    </lineage>
</organism>
<protein>
    <submittedName>
        <fullName evidence="2">Uncharacterized protein</fullName>
    </submittedName>
</protein>
<accession>A0A4C1ZDR6</accession>
<dbReference type="EMBL" id="BGZK01001695">
    <property type="protein sequence ID" value="GBP84735.1"/>
    <property type="molecule type" value="Genomic_DNA"/>
</dbReference>
<evidence type="ECO:0000256" key="1">
    <source>
        <dbReference type="SAM" id="MobiDB-lite"/>
    </source>
</evidence>
<feature type="region of interest" description="Disordered" evidence="1">
    <location>
        <begin position="1"/>
        <end position="37"/>
    </location>
</feature>
<name>A0A4C1ZDR6_EUMVA</name>
<feature type="compositionally biased region" description="Low complexity" evidence="1">
    <location>
        <begin position="20"/>
        <end position="30"/>
    </location>
</feature>
<reference evidence="2 3" key="1">
    <citation type="journal article" date="2019" name="Commun. Biol.">
        <title>The bagworm genome reveals a unique fibroin gene that provides high tensile strength.</title>
        <authorList>
            <person name="Kono N."/>
            <person name="Nakamura H."/>
            <person name="Ohtoshi R."/>
            <person name="Tomita M."/>
            <person name="Numata K."/>
            <person name="Arakawa K."/>
        </authorList>
    </citation>
    <scope>NUCLEOTIDE SEQUENCE [LARGE SCALE GENOMIC DNA]</scope>
</reference>